<proteinExistence type="inferred from homology"/>
<feature type="compositionally biased region" description="Low complexity" evidence="2">
    <location>
        <begin position="822"/>
        <end position="847"/>
    </location>
</feature>
<feature type="region of interest" description="Disordered" evidence="2">
    <location>
        <begin position="559"/>
        <end position="730"/>
    </location>
</feature>
<dbReference type="CDD" id="cd00027">
    <property type="entry name" value="BRCT"/>
    <property type="match status" value="1"/>
</dbReference>
<dbReference type="Gene3D" id="2.60.120.470">
    <property type="entry name" value="PITH domain"/>
    <property type="match status" value="1"/>
</dbReference>
<feature type="compositionally biased region" description="Polar residues" evidence="2">
    <location>
        <begin position="297"/>
        <end position="315"/>
    </location>
</feature>
<gene>
    <name evidence="5" type="ORF">GSI_05549</name>
</gene>
<evidence type="ECO:0008006" key="7">
    <source>
        <dbReference type="Google" id="ProtNLM"/>
    </source>
</evidence>
<feature type="compositionally biased region" description="Polar residues" evidence="2">
    <location>
        <begin position="157"/>
        <end position="167"/>
    </location>
</feature>
<dbReference type="SUPFAM" id="SSF49785">
    <property type="entry name" value="Galactose-binding domain-like"/>
    <property type="match status" value="1"/>
</dbReference>
<keyword evidence="6" id="KW-1185">Reference proteome</keyword>
<comment type="similarity">
    <text evidence="1">Belongs to the PITHD1 family.</text>
</comment>
<dbReference type="SUPFAM" id="SSF52113">
    <property type="entry name" value="BRCT domain"/>
    <property type="match status" value="1"/>
</dbReference>
<comment type="caution">
    <text evidence="5">The sequence shown here is derived from an EMBL/GenBank/DDBJ whole genome shotgun (WGS) entry which is preliminary data.</text>
</comment>
<dbReference type="PANTHER" id="PTHR12175">
    <property type="entry name" value="AD039 HT014 THIOREDOXIN FAMILY TRP26"/>
    <property type="match status" value="1"/>
</dbReference>
<dbReference type="PROSITE" id="PS50172">
    <property type="entry name" value="BRCT"/>
    <property type="match status" value="2"/>
</dbReference>
<feature type="region of interest" description="Disordered" evidence="2">
    <location>
        <begin position="818"/>
        <end position="848"/>
    </location>
</feature>
<feature type="region of interest" description="Disordered" evidence="2">
    <location>
        <begin position="212"/>
        <end position="274"/>
    </location>
</feature>
<dbReference type="PROSITE" id="PS51532">
    <property type="entry name" value="PITH"/>
    <property type="match status" value="1"/>
</dbReference>
<feature type="compositionally biased region" description="Basic and acidic residues" evidence="2">
    <location>
        <begin position="948"/>
        <end position="959"/>
    </location>
</feature>
<sequence>MHPSWIVESHKIWLRGDDIDVAQSIKAHRLPPFTGVVLCVSGMDDVQRRLEVSRELMAAGGSYVKQITRPVRVTHLICANTCEAETDKVHYANKFNQMGEANIRIVWEDWFWDSLKFGGRFDEEAYLVSNPRPPPRELPEDTTPPPSSSAPTRDPTGVSSEIQNAETSAVGRTRANDGDEEEIASVKRVPEVTLHLWQSILKPRGFEVQEGRLIRSPSKSQSQRAVEQQAQRHREPSPSRAPALAKGKGKLSRRGTLRVGGAGEDDDEDNVKGPRSALLSSKLARARSFAPMPVPQHASTPFQRAQTTGSRTSSFLQRSVGSIRAAGGMSSGVPIASTSAIAGPSTSRQGSAALEEQEPVASNASADLSEKGRVMFAGLKFRALGEARCANVRKAVESAGGRWMGPHDDDEADIVIVRLVSGSSLAWQETDEGERAKFRTECWLERCLFEERVFAPGEHVAFVPLRAVLPIRGADAVVLSCSGLDEAERCLVERLCRALGVGAKADKARELAIPIVDMDWLASIANTGKIPTEDVPSSQGEDLVLDLPLQSQRARNAEESQDVDQWMASQPPATIPIPPKADVKGKAKATDTMIDITNAHADNAQPRSQSLSYFDPAVDGPRPGQADQMETFGLPALLLSGSRPAPPAPPPATPRRLGRTSPAPDQDLLPTQPMPDDGEGEGEGVSIPSRLYEDRIPSSESPSPMRMPGMPTPQDSAPAPRTPTKPARQATVVLQTRLTTLLGKRPNGDDDEAEAEREREREEMVSAKKLKAQNSRLGKRLKPLQRTTSNVSCTSLLGTPGQSPAAAFAAAASPVVPPEPELVPQLPSAKKARRASSSGDEADASGSYVGAETHESLRVAYADPHQNGELDRLKYLFNPEDGGPRKEGWEMELEREVEREMTLPQLTDGSAASARGRKGRTWGEGQEGEGAGRGQPLKMAHNHSHGGGCHDESDHHDHDHGLPEDVGYRDNLFSRIDRANVVALNVEEPGKGPEVIKPWDQRLDEESYLESDADDQMIIRIPFTGAVKLRAILLKTGPGDQTAAKFALFPNMEHLDFSDLEDKKPVQEFTIPQGREVGEYHVMPAKFPNVTSITLFFPASQGADTTRIYYVGFLGQWSERKFEPVVTVYESKPNLADHDKIQGFNENWSAPGS</sequence>
<feature type="region of interest" description="Disordered" evidence="2">
    <location>
        <begin position="128"/>
        <end position="182"/>
    </location>
</feature>
<feature type="compositionally biased region" description="Low complexity" evidence="2">
    <location>
        <begin position="698"/>
        <end position="730"/>
    </location>
</feature>
<feature type="region of interest" description="Disordered" evidence="2">
    <location>
        <begin position="742"/>
        <end position="772"/>
    </location>
</feature>
<feature type="domain" description="BRCT" evidence="3">
    <location>
        <begin position="371"/>
        <end position="461"/>
    </location>
</feature>
<evidence type="ECO:0000313" key="5">
    <source>
        <dbReference type="EMBL" id="PIL32303.1"/>
    </source>
</evidence>
<feature type="domain" description="BRCT" evidence="3">
    <location>
        <begin position="28"/>
        <end position="128"/>
    </location>
</feature>
<dbReference type="GO" id="GO:0005737">
    <property type="term" value="C:cytoplasm"/>
    <property type="evidence" value="ECO:0007669"/>
    <property type="project" value="UniProtKB-ARBA"/>
</dbReference>
<dbReference type="InterPro" id="IPR001357">
    <property type="entry name" value="BRCT_dom"/>
</dbReference>
<protein>
    <recommendedName>
        <fullName evidence="7">PITH domain-containing protein</fullName>
    </recommendedName>
</protein>
<organism evidence="5 6">
    <name type="scientific">Ganoderma sinense ZZ0214-1</name>
    <dbReference type="NCBI Taxonomy" id="1077348"/>
    <lineage>
        <taxon>Eukaryota</taxon>
        <taxon>Fungi</taxon>
        <taxon>Dikarya</taxon>
        <taxon>Basidiomycota</taxon>
        <taxon>Agaricomycotina</taxon>
        <taxon>Agaricomycetes</taxon>
        <taxon>Polyporales</taxon>
        <taxon>Polyporaceae</taxon>
        <taxon>Ganoderma</taxon>
    </lineage>
</organism>
<dbReference type="AlphaFoldDB" id="A0A2G8SEX2"/>
<evidence type="ECO:0000259" key="3">
    <source>
        <dbReference type="PROSITE" id="PS50172"/>
    </source>
</evidence>
<feature type="compositionally biased region" description="Polar residues" evidence="2">
    <location>
        <begin position="217"/>
        <end position="229"/>
    </location>
</feature>
<evidence type="ECO:0000259" key="4">
    <source>
        <dbReference type="PROSITE" id="PS51532"/>
    </source>
</evidence>
<dbReference type="InterPro" id="IPR008979">
    <property type="entry name" value="Galactose-bd-like_sf"/>
</dbReference>
<feature type="compositionally biased region" description="Basic and acidic residues" evidence="2">
    <location>
        <begin position="756"/>
        <end position="766"/>
    </location>
</feature>
<reference evidence="5 6" key="1">
    <citation type="journal article" date="2015" name="Sci. Rep.">
        <title>Chromosome-level genome map provides insights into diverse defense mechanisms in the medicinal fungus Ganoderma sinense.</title>
        <authorList>
            <person name="Zhu Y."/>
            <person name="Xu J."/>
            <person name="Sun C."/>
            <person name="Zhou S."/>
            <person name="Xu H."/>
            <person name="Nelson D.R."/>
            <person name="Qian J."/>
            <person name="Song J."/>
            <person name="Luo H."/>
            <person name="Xiang L."/>
            <person name="Li Y."/>
            <person name="Xu Z."/>
            <person name="Ji A."/>
            <person name="Wang L."/>
            <person name="Lu S."/>
            <person name="Hayward A."/>
            <person name="Sun W."/>
            <person name="Li X."/>
            <person name="Schwartz D.C."/>
            <person name="Wang Y."/>
            <person name="Chen S."/>
        </authorList>
    </citation>
    <scope>NUCLEOTIDE SEQUENCE [LARGE SCALE GENOMIC DNA]</scope>
    <source>
        <strain evidence="5 6">ZZ0214-1</strain>
    </source>
</reference>
<feature type="compositionally biased region" description="Low complexity" evidence="2">
    <location>
        <begin position="634"/>
        <end position="643"/>
    </location>
</feature>
<feature type="region of interest" description="Disordered" evidence="2">
    <location>
        <begin position="291"/>
        <end position="315"/>
    </location>
</feature>
<name>A0A2G8SEX2_9APHY</name>
<dbReference type="CDD" id="cd17731">
    <property type="entry name" value="BRCT_TopBP1_rpt2_like"/>
    <property type="match status" value="1"/>
</dbReference>
<evidence type="ECO:0000256" key="2">
    <source>
        <dbReference type="SAM" id="MobiDB-lite"/>
    </source>
</evidence>
<feature type="compositionally biased region" description="Basic residues" evidence="2">
    <location>
        <begin position="247"/>
        <end position="256"/>
    </location>
</feature>
<dbReference type="Proteomes" id="UP000230002">
    <property type="component" value="Unassembled WGS sequence"/>
</dbReference>
<feature type="compositionally biased region" description="Polar residues" evidence="2">
    <location>
        <begin position="337"/>
        <end position="350"/>
    </location>
</feature>
<dbReference type="Gene3D" id="3.40.50.10190">
    <property type="entry name" value="BRCT domain"/>
    <property type="match status" value="2"/>
</dbReference>
<feature type="region of interest" description="Disordered" evidence="2">
    <location>
        <begin position="905"/>
        <end position="959"/>
    </location>
</feature>
<feature type="region of interest" description="Disordered" evidence="2">
    <location>
        <begin position="337"/>
        <end position="365"/>
    </location>
</feature>
<evidence type="ECO:0000256" key="1">
    <source>
        <dbReference type="ARBA" id="ARBA00025788"/>
    </source>
</evidence>
<dbReference type="InterPro" id="IPR059215">
    <property type="entry name" value="BRCT2_TopBP1-like"/>
</dbReference>
<evidence type="ECO:0000313" key="6">
    <source>
        <dbReference type="Proteomes" id="UP000230002"/>
    </source>
</evidence>
<feature type="compositionally biased region" description="Pro residues" evidence="2">
    <location>
        <begin position="644"/>
        <end position="653"/>
    </location>
</feature>
<dbReference type="InterPro" id="IPR010400">
    <property type="entry name" value="PITH_dom"/>
</dbReference>
<dbReference type="Pfam" id="PF12738">
    <property type="entry name" value="PTCB-BRCT"/>
    <property type="match status" value="1"/>
</dbReference>
<dbReference type="Pfam" id="PF06201">
    <property type="entry name" value="PITH"/>
    <property type="match status" value="1"/>
</dbReference>
<dbReference type="SMART" id="SM00292">
    <property type="entry name" value="BRCT"/>
    <property type="match status" value="1"/>
</dbReference>
<dbReference type="InterPro" id="IPR036420">
    <property type="entry name" value="BRCT_dom_sf"/>
</dbReference>
<feature type="domain" description="PITH" evidence="4">
    <location>
        <begin position="961"/>
        <end position="1133"/>
    </location>
</feature>
<dbReference type="InterPro" id="IPR045099">
    <property type="entry name" value="PITH1-like"/>
</dbReference>
<dbReference type="InterPro" id="IPR037047">
    <property type="entry name" value="PITH_dom_sf"/>
</dbReference>
<dbReference type="GO" id="GO:0005634">
    <property type="term" value="C:nucleus"/>
    <property type="evidence" value="ECO:0007669"/>
    <property type="project" value="TreeGrafter"/>
</dbReference>
<dbReference type="OrthoDB" id="251770at2759"/>
<dbReference type="EMBL" id="AYKW01000011">
    <property type="protein sequence ID" value="PIL32303.1"/>
    <property type="molecule type" value="Genomic_DNA"/>
</dbReference>
<dbReference type="PANTHER" id="PTHR12175:SF1">
    <property type="entry name" value="PITH DOMAIN-CONTAINING PROTEIN 1"/>
    <property type="match status" value="1"/>
</dbReference>
<accession>A0A2G8SEX2</accession>